<name>B7ZZI1_MAIZE</name>
<dbReference type="AlphaFoldDB" id="B7ZZI1"/>
<evidence type="ECO:0000256" key="1">
    <source>
        <dbReference type="SAM" id="MobiDB-lite"/>
    </source>
</evidence>
<proteinExistence type="evidence at transcript level"/>
<dbReference type="EMBL" id="BT054723">
    <property type="protein sequence ID" value="ACL53330.1"/>
    <property type="molecule type" value="mRNA"/>
</dbReference>
<feature type="region of interest" description="Disordered" evidence="1">
    <location>
        <begin position="45"/>
        <end position="67"/>
    </location>
</feature>
<feature type="region of interest" description="Disordered" evidence="1">
    <location>
        <begin position="1"/>
        <end position="31"/>
    </location>
</feature>
<reference evidence="2" key="2">
    <citation type="submission" date="2012-06" db="EMBL/GenBank/DDBJ databases">
        <authorList>
            <person name="Yu Y."/>
            <person name="Currie J."/>
            <person name="Lomeli R."/>
            <person name="Angelova A."/>
            <person name="Collura K."/>
            <person name="Wissotski M."/>
            <person name="Campos D."/>
            <person name="Kudrna D."/>
            <person name="Golser W."/>
            <person name="Ashely E."/>
            <person name="Descour A."/>
            <person name="Fernandes J."/>
            <person name="Soderlund C."/>
            <person name="Walbot V."/>
        </authorList>
    </citation>
    <scope>NUCLEOTIDE SEQUENCE</scope>
    <source>
        <strain evidence="2">B73</strain>
    </source>
</reference>
<organism evidence="2">
    <name type="scientific">Zea mays</name>
    <name type="common">Maize</name>
    <dbReference type="NCBI Taxonomy" id="4577"/>
    <lineage>
        <taxon>Eukaryota</taxon>
        <taxon>Viridiplantae</taxon>
        <taxon>Streptophyta</taxon>
        <taxon>Embryophyta</taxon>
        <taxon>Tracheophyta</taxon>
        <taxon>Spermatophyta</taxon>
        <taxon>Magnoliopsida</taxon>
        <taxon>Liliopsida</taxon>
        <taxon>Poales</taxon>
        <taxon>Poaceae</taxon>
        <taxon>PACMAD clade</taxon>
        <taxon>Panicoideae</taxon>
        <taxon>Andropogonodae</taxon>
        <taxon>Andropogoneae</taxon>
        <taxon>Tripsacinae</taxon>
        <taxon>Zea</taxon>
    </lineage>
</organism>
<reference evidence="2" key="1">
    <citation type="journal article" date="2009" name="PLoS Genet.">
        <title>Sequencing, mapping, and analysis of 27,455 maize full-length cDNAs.</title>
        <authorList>
            <person name="Soderlund C."/>
            <person name="Descour A."/>
            <person name="Kudrna D."/>
            <person name="Bomhoff M."/>
            <person name="Boyd L."/>
            <person name="Currie J."/>
            <person name="Angelova A."/>
            <person name="Collura K."/>
            <person name="Wissotski M."/>
            <person name="Ashley E."/>
            <person name="Morrow D."/>
            <person name="Fernandes J."/>
            <person name="Walbot V."/>
            <person name="Yu Y."/>
        </authorList>
    </citation>
    <scope>NUCLEOTIDE SEQUENCE</scope>
    <source>
        <strain evidence="2">B73</strain>
    </source>
</reference>
<sequence>MMHVLPNFTKHEQRHPALSPLRSNRSNMNYPDPVLQRVPVPASRRQWRQEQQLPSIRSPGCCSSRTRTRREVHPLQLQLYLPALDVPEPEDHVLRELAVPPAHVALVGEAVPGARPLGPDDGAVPQTLLPRVHAHRLHQWRYVHLRVSHGVVSAEGVLVEHLQLQWLAGICDGQS</sequence>
<protein>
    <submittedName>
        <fullName evidence="2">Uncharacterized protein</fullName>
    </submittedName>
</protein>
<accession>B7ZZI1</accession>
<evidence type="ECO:0000313" key="2">
    <source>
        <dbReference type="EMBL" id="ACL53330.1"/>
    </source>
</evidence>
<feature type="compositionally biased region" description="Polar residues" evidence="1">
    <location>
        <begin position="49"/>
        <end position="65"/>
    </location>
</feature>